<comment type="caution">
    <text evidence="1">The sequence shown here is derived from an EMBL/GenBank/DDBJ whole genome shotgun (WGS) entry which is preliminary data.</text>
</comment>
<feature type="non-terminal residue" evidence="1">
    <location>
        <position position="39"/>
    </location>
</feature>
<dbReference type="EMBL" id="CAJOBE010042660">
    <property type="protein sequence ID" value="CAF4331465.1"/>
    <property type="molecule type" value="Genomic_DNA"/>
</dbReference>
<dbReference type="Proteomes" id="UP000663874">
    <property type="component" value="Unassembled WGS sequence"/>
</dbReference>
<organism evidence="1 2">
    <name type="scientific">Rotaria sordida</name>
    <dbReference type="NCBI Taxonomy" id="392033"/>
    <lineage>
        <taxon>Eukaryota</taxon>
        <taxon>Metazoa</taxon>
        <taxon>Spiralia</taxon>
        <taxon>Gnathifera</taxon>
        <taxon>Rotifera</taxon>
        <taxon>Eurotatoria</taxon>
        <taxon>Bdelloidea</taxon>
        <taxon>Philodinida</taxon>
        <taxon>Philodinidae</taxon>
        <taxon>Rotaria</taxon>
    </lineage>
</organism>
<dbReference type="AlphaFoldDB" id="A0A820JTI8"/>
<evidence type="ECO:0000313" key="1">
    <source>
        <dbReference type="EMBL" id="CAF4331465.1"/>
    </source>
</evidence>
<accession>A0A820JTI8</accession>
<reference evidence="1" key="1">
    <citation type="submission" date="2021-02" db="EMBL/GenBank/DDBJ databases">
        <authorList>
            <person name="Nowell W R."/>
        </authorList>
    </citation>
    <scope>NUCLEOTIDE SEQUENCE</scope>
</reference>
<protein>
    <submittedName>
        <fullName evidence="1">Uncharacterized protein</fullName>
    </submittedName>
</protein>
<gene>
    <name evidence="1" type="ORF">FNK824_LOCUS41694</name>
</gene>
<name>A0A820JTI8_9BILA</name>
<sequence length="39" mass="4421">MSWSLSGSSLIVDRFLINDTQIQLKILCREPSANVKQTQ</sequence>
<proteinExistence type="predicted"/>
<evidence type="ECO:0000313" key="2">
    <source>
        <dbReference type="Proteomes" id="UP000663874"/>
    </source>
</evidence>